<dbReference type="InterPro" id="IPR036942">
    <property type="entry name" value="Beta-barrel_TonB_sf"/>
</dbReference>
<keyword evidence="9" id="KW-0675">Receptor</keyword>
<dbReference type="PANTHER" id="PTHR30069:SF29">
    <property type="entry name" value="HEMOGLOBIN AND HEMOGLOBIN-HAPTOGLOBIN-BINDING PROTEIN 1-RELATED"/>
    <property type="match status" value="1"/>
</dbReference>
<evidence type="ECO:0000256" key="6">
    <source>
        <dbReference type="ARBA" id="ARBA00023136"/>
    </source>
</evidence>
<reference evidence="9 10" key="1">
    <citation type="submission" date="2024-03" db="EMBL/GenBank/DDBJ databases">
        <authorList>
            <person name="Jo J.-H."/>
        </authorList>
    </citation>
    <scope>NUCLEOTIDE SEQUENCE [LARGE SCALE GENOMIC DNA]</scope>
    <source>
        <strain evidence="9 10">PS1R-30</strain>
    </source>
</reference>
<evidence type="ECO:0000256" key="7">
    <source>
        <dbReference type="ARBA" id="ARBA00023237"/>
    </source>
</evidence>
<keyword evidence="6" id="KW-0472">Membrane</keyword>
<dbReference type="Gene3D" id="2.170.130.10">
    <property type="entry name" value="TonB-dependent receptor, plug domain"/>
    <property type="match status" value="1"/>
</dbReference>
<gene>
    <name evidence="9" type="ORF">WG901_23245</name>
</gene>
<protein>
    <submittedName>
        <fullName evidence="9">TonB-dependent receptor</fullName>
    </submittedName>
</protein>
<evidence type="ECO:0000256" key="5">
    <source>
        <dbReference type="ARBA" id="ARBA00022729"/>
    </source>
</evidence>
<feature type="domain" description="Outer membrane protein beta-barrel" evidence="8">
    <location>
        <begin position="283"/>
        <end position="648"/>
    </location>
</feature>
<keyword evidence="4" id="KW-0812">Transmembrane</keyword>
<evidence type="ECO:0000256" key="1">
    <source>
        <dbReference type="ARBA" id="ARBA00004571"/>
    </source>
</evidence>
<dbReference type="Pfam" id="PF14905">
    <property type="entry name" value="OMP_b-brl_3"/>
    <property type="match status" value="1"/>
</dbReference>
<keyword evidence="5" id="KW-0732">Signal</keyword>
<evidence type="ECO:0000256" key="4">
    <source>
        <dbReference type="ARBA" id="ARBA00022692"/>
    </source>
</evidence>
<evidence type="ECO:0000256" key="3">
    <source>
        <dbReference type="ARBA" id="ARBA00022452"/>
    </source>
</evidence>
<evidence type="ECO:0000256" key="2">
    <source>
        <dbReference type="ARBA" id="ARBA00022448"/>
    </source>
</evidence>
<evidence type="ECO:0000259" key="8">
    <source>
        <dbReference type="Pfam" id="PF14905"/>
    </source>
</evidence>
<keyword evidence="7" id="KW-0998">Cell outer membrane</keyword>
<name>A0ABU8S2U2_9SPHN</name>
<comment type="caution">
    <text evidence="9">The sequence shown here is derived from an EMBL/GenBank/DDBJ whole genome shotgun (WGS) entry which is preliminary data.</text>
</comment>
<evidence type="ECO:0000313" key="9">
    <source>
        <dbReference type="EMBL" id="MEJ5979587.1"/>
    </source>
</evidence>
<evidence type="ECO:0000313" key="10">
    <source>
        <dbReference type="Proteomes" id="UP001361239"/>
    </source>
</evidence>
<sequence length="678" mass="74685">MPAAFLPEAIETASVENQADVIEVIGTRAENSEKIDRRTFQVQQTPHSAQKDAVQLLRGLPAITVTPDDRILLLGAGNANIYINGRPYIGDAKQYLRTLHGTDIDRIEVLTNPSAQFSAEGTGGVINVVLRKNETAGTSGNVSLQSSSYGHSLVDTTVNVKRGKWAYEVKAGGNVGTMVRSRYQKLRTVEAPGGGLATVNSEDGEFSYEGVVGRLSGKVTYDLDPKTTISAQLGGGGGHDIVTNKGQFLGLTADFPSFYEHRIMSSVASYLMGDFSILHRGTAKGETLSASAQFYANPDVRDVTNARFSDGRLFRTDVRKPSHSVDAHIDWKRPTAAGQILSIGSTWRLDVTTQDYLFTSIGAGRTLGPDVADAYDGSSSTIAAYATFQQPLGDLILTPGLRVEHNARRISSPGTAEMVIRRSDLFPTFHAKQRLGRKLDLSASYSKRIERARLEILRPYGLVEDAVTIFQGNPNLKDQSTHSYEVSLQYHSGKTQAGIIAYMRNTDDLWNRTYDVSPAGTTVYSFVNAGSRRNAGVQFDLSTPLNRRLKVSASLNLFNQRNQVDAFGRPEVRSDFRYTTNGTLEWTLPERGSVPGDVAQLQWSYNSRSRDYQLTDLAWWDASLAYTHSFSRTLSLSATFRSPRRTRQRLIAPFAQEAISRQRTPEIQLKLLKTFGGR</sequence>
<dbReference type="InterPro" id="IPR039426">
    <property type="entry name" value="TonB-dep_rcpt-like"/>
</dbReference>
<dbReference type="RefSeq" id="WP_339589523.1">
    <property type="nucleotide sequence ID" value="NZ_JBBHJZ010000009.1"/>
</dbReference>
<comment type="subcellular location">
    <subcellularLocation>
        <location evidence="1">Cell outer membrane</location>
        <topology evidence="1">Multi-pass membrane protein</topology>
    </subcellularLocation>
</comment>
<dbReference type="InterPro" id="IPR037066">
    <property type="entry name" value="Plug_dom_sf"/>
</dbReference>
<organism evidence="9 10">
    <name type="scientific">Novosphingobium anseongense</name>
    <dbReference type="NCBI Taxonomy" id="3133436"/>
    <lineage>
        <taxon>Bacteria</taxon>
        <taxon>Pseudomonadati</taxon>
        <taxon>Pseudomonadota</taxon>
        <taxon>Alphaproteobacteria</taxon>
        <taxon>Sphingomonadales</taxon>
        <taxon>Sphingomonadaceae</taxon>
        <taxon>Novosphingobium</taxon>
    </lineage>
</organism>
<accession>A0ABU8S2U2</accession>
<dbReference type="PANTHER" id="PTHR30069">
    <property type="entry name" value="TONB-DEPENDENT OUTER MEMBRANE RECEPTOR"/>
    <property type="match status" value="1"/>
</dbReference>
<keyword evidence="3" id="KW-1134">Transmembrane beta strand</keyword>
<proteinExistence type="predicted"/>
<keyword evidence="2" id="KW-0813">Transport</keyword>
<dbReference type="InterPro" id="IPR041700">
    <property type="entry name" value="OMP_b-brl_3"/>
</dbReference>
<dbReference type="SUPFAM" id="SSF56935">
    <property type="entry name" value="Porins"/>
    <property type="match status" value="1"/>
</dbReference>
<dbReference type="Gene3D" id="2.40.170.20">
    <property type="entry name" value="TonB-dependent receptor, beta-barrel domain"/>
    <property type="match status" value="1"/>
</dbReference>
<dbReference type="EMBL" id="JBBHJZ010000009">
    <property type="protein sequence ID" value="MEJ5979587.1"/>
    <property type="molecule type" value="Genomic_DNA"/>
</dbReference>
<keyword evidence="10" id="KW-1185">Reference proteome</keyword>
<dbReference type="Proteomes" id="UP001361239">
    <property type="component" value="Unassembled WGS sequence"/>
</dbReference>